<evidence type="ECO:0000256" key="15">
    <source>
        <dbReference type="ARBA" id="ARBA00023136"/>
    </source>
</evidence>
<comment type="catalytic activity">
    <reaction evidence="1 18">
        <text>a 1,2-diacyl-sn-glycero-3-phosphate + CTP + H(+) = a CDP-1,2-diacyl-sn-glycerol + diphosphate</text>
        <dbReference type="Rhea" id="RHEA:16229"/>
        <dbReference type="ChEBI" id="CHEBI:15378"/>
        <dbReference type="ChEBI" id="CHEBI:33019"/>
        <dbReference type="ChEBI" id="CHEBI:37563"/>
        <dbReference type="ChEBI" id="CHEBI:58332"/>
        <dbReference type="ChEBI" id="CHEBI:58608"/>
        <dbReference type="EC" id="2.7.7.41"/>
    </reaction>
</comment>
<evidence type="ECO:0000256" key="13">
    <source>
        <dbReference type="ARBA" id="ARBA00022989"/>
    </source>
</evidence>
<name>A0A1G9A9X5_9BACL</name>
<comment type="pathway">
    <text evidence="3 18">Phospholipid metabolism; CDP-diacylglycerol biosynthesis; CDP-diacylglycerol from sn-glycerol 3-phosphate: step 3/3.</text>
</comment>
<feature type="transmembrane region" description="Helical" evidence="19">
    <location>
        <begin position="174"/>
        <end position="192"/>
    </location>
</feature>
<keyword evidence="10 18" id="KW-0808">Transferase</keyword>
<dbReference type="Proteomes" id="UP000199008">
    <property type="component" value="Unassembled WGS sequence"/>
</dbReference>
<dbReference type="PANTHER" id="PTHR46382">
    <property type="entry name" value="PHOSPHATIDATE CYTIDYLYLTRANSFERASE"/>
    <property type="match status" value="1"/>
</dbReference>
<reference evidence="21" key="1">
    <citation type="submission" date="2016-10" db="EMBL/GenBank/DDBJ databases">
        <authorList>
            <person name="Varghese N."/>
            <person name="Submissions S."/>
        </authorList>
    </citation>
    <scope>NUCLEOTIDE SEQUENCE [LARGE SCALE GENOMIC DNA]</scope>
    <source>
        <strain evidence="21">CGMCC 1.8895</strain>
    </source>
</reference>
<evidence type="ECO:0000256" key="6">
    <source>
        <dbReference type="ARBA" id="ARBA00012487"/>
    </source>
</evidence>
<dbReference type="PANTHER" id="PTHR46382:SF1">
    <property type="entry name" value="PHOSPHATIDATE CYTIDYLYLTRANSFERASE"/>
    <property type="match status" value="1"/>
</dbReference>
<evidence type="ECO:0000256" key="9">
    <source>
        <dbReference type="ARBA" id="ARBA00022516"/>
    </source>
</evidence>
<keyword evidence="8" id="KW-1003">Cell membrane</keyword>
<evidence type="ECO:0000256" key="14">
    <source>
        <dbReference type="ARBA" id="ARBA00023098"/>
    </source>
</evidence>
<evidence type="ECO:0000256" key="1">
    <source>
        <dbReference type="ARBA" id="ARBA00001698"/>
    </source>
</evidence>
<dbReference type="InterPro" id="IPR000374">
    <property type="entry name" value="PC_trans"/>
</dbReference>
<evidence type="ECO:0000256" key="4">
    <source>
        <dbReference type="ARBA" id="ARBA00005189"/>
    </source>
</evidence>
<keyword evidence="9" id="KW-0444">Lipid biosynthesis</keyword>
<dbReference type="GO" id="GO:0004605">
    <property type="term" value="F:phosphatidate cytidylyltransferase activity"/>
    <property type="evidence" value="ECO:0007669"/>
    <property type="project" value="UniProtKB-EC"/>
</dbReference>
<evidence type="ECO:0000256" key="8">
    <source>
        <dbReference type="ARBA" id="ARBA00022475"/>
    </source>
</evidence>
<feature type="transmembrane region" description="Helical" evidence="19">
    <location>
        <begin position="198"/>
        <end position="217"/>
    </location>
</feature>
<dbReference type="EMBL" id="FNFY01000001">
    <property type="protein sequence ID" value="SDK24107.1"/>
    <property type="molecule type" value="Genomic_DNA"/>
</dbReference>
<organism evidence="20 21">
    <name type="scientific">Lacicoccus qingdaonensis</name>
    <dbReference type="NCBI Taxonomy" id="576118"/>
    <lineage>
        <taxon>Bacteria</taxon>
        <taxon>Bacillati</taxon>
        <taxon>Bacillota</taxon>
        <taxon>Bacilli</taxon>
        <taxon>Bacillales</taxon>
        <taxon>Salinicoccaceae</taxon>
        <taxon>Lacicoccus</taxon>
    </lineage>
</organism>
<comment type="similarity">
    <text evidence="5 18">Belongs to the CDS family.</text>
</comment>
<feature type="transmembrane region" description="Helical" evidence="19">
    <location>
        <begin position="105"/>
        <end position="126"/>
    </location>
</feature>
<comment type="subcellular location">
    <subcellularLocation>
        <location evidence="2">Cell membrane</location>
        <topology evidence="2">Multi-pass membrane protein</topology>
    </subcellularLocation>
</comment>
<evidence type="ECO:0000256" key="7">
    <source>
        <dbReference type="ARBA" id="ARBA00019373"/>
    </source>
</evidence>
<evidence type="ECO:0000256" key="11">
    <source>
        <dbReference type="ARBA" id="ARBA00022692"/>
    </source>
</evidence>
<sequence length="264" mass="29184">MRTRTITAIIALIIFIPIVVIGSLPMLIAVYLLALTALYEILKMNRIHIFSIPGILSLIALSVVIMPRADYSYITVITEAQIDMIIVMALLMLSFTVISKNRFSFVDMGFCVLAVAYIGIGFMYFYETRESGLIFILYALLIVWMTDTGAYLAGRTLGRRKLWPQISPNKTVEGFVGGILSSVLLAVIFSLSGMIENLPIYMLIIYTMILSGAGQLGDLVESALKRHFDVKDSGSLLPGHGGVLDRFDSFIFVLPLMNILPLVS</sequence>
<dbReference type="Pfam" id="PF01148">
    <property type="entry name" value="CTP_transf_1"/>
    <property type="match status" value="1"/>
</dbReference>
<keyword evidence="17" id="KW-1208">Phospholipid metabolism</keyword>
<evidence type="ECO:0000256" key="17">
    <source>
        <dbReference type="ARBA" id="ARBA00023264"/>
    </source>
</evidence>
<evidence type="ECO:0000256" key="19">
    <source>
        <dbReference type="SAM" id="Phobius"/>
    </source>
</evidence>
<keyword evidence="16" id="KW-0594">Phospholipid biosynthesis</keyword>
<keyword evidence="13 19" id="KW-1133">Transmembrane helix</keyword>
<feature type="transmembrane region" description="Helical" evidence="19">
    <location>
        <begin position="6"/>
        <end position="35"/>
    </location>
</feature>
<dbReference type="PROSITE" id="PS01315">
    <property type="entry name" value="CDS"/>
    <property type="match status" value="1"/>
</dbReference>
<accession>A0A1G9A9X5</accession>
<dbReference type="EC" id="2.7.7.41" evidence="6 18"/>
<evidence type="ECO:0000313" key="20">
    <source>
        <dbReference type="EMBL" id="SDK24107.1"/>
    </source>
</evidence>
<dbReference type="STRING" id="576118.SAMN05216216_101169"/>
<keyword evidence="15 19" id="KW-0472">Membrane</keyword>
<feature type="transmembrane region" description="Helical" evidence="19">
    <location>
        <begin position="71"/>
        <end position="93"/>
    </location>
</feature>
<keyword evidence="12 18" id="KW-0548">Nucleotidyltransferase</keyword>
<evidence type="ECO:0000256" key="2">
    <source>
        <dbReference type="ARBA" id="ARBA00004651"/>
    </source>
</evidence>
<evidence type="ECO:0000256" key="16">
    <source>
        <dbReference type="ARBA" id="ARBA00023209"/>
    </source>
</evidence>
<evidence type="ECO:0000256" key="3">
    <source>
        <dbReference type="ARBA" id="ARBA00005119"/>
    </source>
</evidence>
<protein>
    <recommendedName>
        <fullName evidence="7 18">Phosphatidate cytidylyltransferase</fullName>
        <ecNumber evidence="6 18">2.7.7.41</ecNumber>
    </recommendedName>
</protein>
<proteinExistence type="inferred from homology"/>
<dbReference type="AlphaFoldDB" id="A0A1G9A9X5"/>
<gene>
    <name evidence="20" type="ORF">SAMN05216216_101169</name>
</gene>
<keyword evidence="14" id="KW-0443">Lipid metabolism</keyword>
<evidence type="ECO:0000256" key="10">
    <source>
        <dbReference type="ARBA" id="ARBA00022679"/>
    </source>
</evidence>
<evidence type="ECO:0000256" key="18">
    <source>
        <dbReference type="RuleBase" id="RU003938"/>
    </source>
</evidence>
<dbReference type="UniPathway" id="UPA00557">
    <property type="reaction ID" value="UER00614"/>
</dbReference>
<evidence type="ECO:0000256" key="12">
    <source>
        <dbReference type="ARBA" id="ARBA00022695"/>
    </source>
</evidence>
<dbReference type="OrthoDB" id="9799199at2"/>
<evidence type="ECO:0000313" key="21">
    <source>
        <dbReference type="Proteomes" id="UP000199008"/>
    </source>
</evidence>
<evidence type="ECO:0000256" key="5">
    <source>
        <dbReference type="ARBA" id="ARBA00010185"/>
    </source>
</evidence>
<dbReference type="RefSeq" id="WP_092983710.1">
    <property type="nucleotide sequence ID" value="NZ_FNFY01000001.1"/>
</dbReference>
<dbReference type="GO" id="GO:0005886">
    <property type="term" value="C:plasma membrane"/>
    <property type="evidence" value="ECO:0007669"/>
    <property type="project" value="UniProtKB-SubCell"/>
</dbReference>
<feature type="transmembrane region" description="Helical" evidence="19">
    <location>
        <begin position="132"/>
        <end position="153"/>
    </location>
</feature>
<keyword evidence="11 18" id="KW-0812">Transmembrane</keyword>
<keyword evidence="21" id="KW-1185">Reference proteome</keyword>
<comment type="pathway">
    <text evidence="4">Lipid metabolism.</text>
</comment>
<dbReference type="GO" id="GO:0016024">
    <property type="term" value="P:CDP-diacylglycerol biosynthetic process"/>
    <property type="evidence" value="ECO:0007669"/>
    <property type="project" value="UniProtKB-UniPathway"/>
</dbReference>
<feature type="transmembrane region" description="Helical" evidence="19">
    <location>
        <begin position="47"/>
        <end position="65"/>
    </location>
</feature>